<dbReference type="EMBL" id="JBFCZG010000001">
    <property type="protein sequence ID" value="KAL3426562.1"/>
    <property type="molecule type" value="Genomic_DNA"/>
</dbReference>
<protein>
    <submittedName>
        <fullName evidence="4">DUF3328 domain-containing protein</fullName>
    </submittedName>
</protein>
<dbReference type="Proteomes" id="UP001629113">
    <property type="component" value="Unassembled WGS sequence"/>
</dbReference>
<evidence type="ECO:0000313" key="5">
    <source>
        <dbReference type="Proteomes" id="UP001629113"/>
    </source>
</evidence>
<keyword evidence="5" id="KW-1185">Reference proteome</keyword>
<dbReference type="PANTHER" id="PTHR33365:SF11">
    <property type="entry name" value="TAT PATHWAY SIGNAL SEQUENCE"/>
    <property type="match status" value="1"/>
</dbReference>
<reference evidence="4 5" key="1">
    <citation type="submission" date="2024-06" db="EMBL/GenBank/DDBJ databases">
        <title>Complete genome of Phlyctema vagabunda strain 19-DSS-EL-015.</title>
        <authorList>
            <person name="Fiorenzani C."/>
        </authorList>
    </citation>
    <scope>NUCLEOTIDE SEQUENCE [LARGE SCALE GENOMIC DNA]</scope>
    <source>
        <strain evidence="4 5">19-DSS-EL-015</strain>
    </source>
</reference>
<comment type="pathway">
    <text evidence="1">Mycotoxin biosynthesis.</text>
</comment>
<dbReference type="InterPro" id="IPR021765">
    <property type="entry name" value="UstYa-like"/>
</dbReference>
<organism evidence="4 5">
    <name type="scientific">Phlyctema vagabunda</name>
    <dbReference type="NCBI Taxonomy" id="108571"/>
    <lineage>
        <taxon>Eukaryota</taxon>
        <taxon>Fungi</taxon>
        <taxon>Dikarya</taxon>
        <taxon>Ascomycota</taxon>
        <taxon>Pezizomycotina</taxon>
        <taxon>Leotiomycetes</taxon>
        <taxon>Helotiales</taxon>
        <taxon>Dermateaceae</taxon>
        <taxon>Phlyctema</taxon>
    </lineage>
</organism>
<sequence>MLFWIHKASTSSVQVGGDIHGWAPKLSTQTVVFTDNTGAYSYDPYNATKQDRHNMRMTWKQLFPSVQGWLNVSQEEIEQYELPTIDPITKPWDVPDTPAVQLSVSHQLHCVWYLQEEYHRSLRRDKTQPVGHFHHCIEFLAQTIACAADMSLGYLGGSGHQTTHVCKNREELGDLYHDRAVVDEDNAWEMLNRVG</sequence>
<gene>
    <name evidence="4" type="ORF">PVAG01_00071</name>
</gene>
<dbReference type="PANTHER" id="PTHR33365">
    <property type="entry name" value="YALI0B05434P"/>
    <property type="match status" value="1"/>
</dbReference>
<comment type="similarity">
    <text evidence="3">Belongs to the ustYa family.</text>
</comment>
<keyword evidence="2" id="KW-0560">Oxidoreductase</keyword>
<comment type="caution">
    <text evidence="4">The sequence shown here is derived from an EMBL/GenBank/DDBJ whole genome shotgun (WGS) entry which is preliminary data.</text>
</comment>
<evidence type="ECO:0000256" key="3">
    <source>
        <dbReference type="ARBA" id="ARBA00035112"/>
    </source>
</evidence>
<name>A0ABR4PTT6_9HELO</name>
<proteinExistence type="inferred from homology"/>
<accession>A0ABR4PTT6</accession>
<evidence type="ECO:0000256" key="2">
    <source>
        <dbReference type="ARBA" id="ARBA00023002"/>
    </source>
</evidence>
<evidence type="ECO:0000256" key="1">
    <source>
        <dbReference type="ARBA" id="ARBA00004685"/>
    </source>
</evidence>
<evidence type="ECO:0000313" key="4">
    <source>
        <dbReference type="EMBL" id="KAL3426562.1"/>
    </source>
</evidence>
<dbReference type="Pfam" id="PF11807">
    <property type="entry name" value="UstYa"/>
    <property type="match status" value="1"/>
</dbReference>